<dbReference type="AlphaFoldDB" id="A0A2P4Y4T9"/>
<comment type="caution">
    <text evidence="2">The sequence shown here is derived from an EMBL/GenBank/DDBJ whole genome shotgun (WGS) entry which is preliminary data.</text>
</comment>
<feature type="region of interest" description="Disordered" evidence="1">
    <location>
        <begin position="75"/>
        <end position="124"/>
    </location>
</feature>
<dbReference type="EMBL" id="NCKW01005459">
    <property type="protein sequence ID" value="POM72820.1"/>
    <property type="molecule type" value="Genomic_DNA"/>
</dbReference>
<protein>
    <submittedName>
        <fullName evidence="2">Uncharacterized protein</fullName>
    </submittedName>
</protein>
<name>A0A2P4Y4T9_9STRA</name>
<evidence type="ECO:0000313" key="3">
    <source>
        <dbReference type="Proteomes" id="UP000237271"/>
    </source>
</evidence>
<gene>
    <name evidence="2" type="ORF">PHPALM_10410</name>
</gene>
<evidence type="ECO:0000256" key="1">
    <source>
        <dbReference type="SAM" id="MobiDB-lite"/>
    </source>
</evidence>
<dbReference type="Proteomes" id="UP000237271">
    <property type="component" value="Unassembled WGS sequence"/>
</dbReference>
<proteinExistence type="predicted"/>
<sequence length="124" mass="14071">MNAAESLHPVVVNLRFHRHHHRCFRVLTDRDQLTVMSLILPRLMAAVVALAVMNDATTHAMIETIKATAVTVTVEKNDKQHRSKNDDDSEPQQKEMKNGGARMARDELFAGMDDLTVDYEEDDE</sequence>
<accession>A0A2P4Y4T9</accession>
<keyword evidence="3" id="KW-1185">Reference proteome</keyword>
<reference evidence="2 3" key="1">
    <citation type="journal article" date="2017" name="Genome Biol. Evol.">
        <title>Phytophthora megakarya and P. palmivora, closely related causal agents of cacao black pod rot, underwent increases in genome sizes and gene numbers by different mechanisms.</title>
        <authorList>
            <person name="Ali S.S."/>
            <person name="Shao J."/>
            <person name="Lary D.J."/>
            <person name="Kronmiller B."/>
            <person name="Shen D."/>
            <person name="Strem M.D."/>
            <person name="Amoako-Attah I."/>
            <person name="Akrofi A.Y."/>
            <person name="Begoude B.A."/>
            <person name="Ten Hoopen G.M."/>
            <person name="Coulibaly K."/>
            <person name="Kebe B.I."/>
            <person name="Melnick R.L."/>
            <person name="Guiltinan M.J."/>
            <person name="Tyler B.M."/>
            <person name="Meinhardt L.W."/>
            <person name="Bailey B.A."/>
        </authorList>
    </citation>
    <scope>NUCLEOTIDE SEQUENCE [LARGE SCALE GENOMIC DNA]</scope>
    <source>
        <strain evidence="3">sbr112.9</strain>
    </source>
</reference>
<evidence type="ECO:0000313" key="2">
    <source>
        <dbReference type="EMBL" id="POM72820.1"/>
    </source>
</evidence>
<feature type="compositionally biased region" description="Acidic residues" evidence="1">
    <location>
        <begin position="115"/>
        <end position="124"/>
    </location>
</feature>
<organism evidence="2 3">
    <name type="scientific">Phytophthora palmivora</name>
    <dbReference type="NCBI Taxonomy" id="4796"/>
    <lineage>
        <taxon>Eukaryota</taxon>
        <taxon>Sar</taxon>
        <taxon>Stramenopiles</taxon>
        <taxon>Oomycota</taxon>
        <taxon>Peronosporomycetes</taxon>
        <taxon>Peronosporales</taxon>
        <taxon>Peronosporaceae</taxon>
        <taxon>Phytophthora</taxon>
    </lineage>
</organism>
<dbReference type="OrthoDB" id="122546at2759"/>
<feature type="compositionally biased region" description="Basic and acidic residues" evidence="1">
    <location>
        <begin position="75"/>
        <end position="108"/>
    </location>
</feature>